<dbReference type="STRING" id="135651.G0NHD3"/>
<dbReference type="OrthoDB" id="2116030at2759"/>
<keyword evidence="5" id="KW-1133">Transmembrane helix</keyword>
<dbReference type="GO" id="GO:0004591">
    <property type="term" value="F:oxoglutarate dehydrogenase (succinyl-transferring) activity"/>
    <property type="evidence" value="ECO:0007669"/>
    <property type="project" value="TreeGrafter"/>
</dbReference>
<feature type="region of interest" description="Disordered" evidence="4">
    <location>
        <begin position="176"/>
        <end position="200"/>
    </location>
</feature>
<dbReference type="FunCoup" id="G0NHD3">
    <property type="interactions" value="9"/>
</dbReference>
<proteinExistence type="inferred from homology"/>
<name>G0NHD3_CAEBE</name>
<comment type="subcellular location">
    <subcellularLocation>
        <location evidence="1">Mitochondrion</location>
    </subcellularLocation>
</comment>
<feature type="compositionally biased region" description="Low complexity" evidence="4">
    <location>
        <begin position="176"/>
        <end position="195"/>
    </location>
</feature>
<dbReference type="InParanoid" id="G0NHD3"/>
<dbReference type="GO" id="GO:0005739">
    <property type="term" value="C:mitochondrion"/>
    <property type="evidence" value="ECO:0007669"/>
    <property type="project" value="UniProtKB-SubCell"/>
</dbReference>
<dbReference type="InterPro" id="IPR020373">
    <property type="entry name" value="Kgd4/YMR-31"/>
</dbReference>
<accession>G0NHD3</accession>
<reference evidence="7" key="1">
    <citation type="submission" date="2011-07" db="EMBL/GenBank/DDBJ databases">
        <authorList>
            <consortium name="Caenorhabditis brenneri Sequencing and Analysis Consortium"/>
            <person name="Wilson R.K."/>
        </authorList>
    </citation>
    <scope>NUCLEOTIDE SEQUENCE [LARGE SCALE GENOMIC DNA]</scope>
    <source>
        <strain evidence="7">PB2801</strain>
    </source>
</reference>
<evidence type="ECO:0000313" key="6">
    <source>
        <dbReference type="EMBL" id="EGT60421.1"/>
    </source>
</evidence>
<dbReference type="PANTHER" id="PTHR31601">
    <property type="entry name" value="28S RIBOSOMAL PROTEIN S36, MITOCHONDRIAL"/>
    <property type="match status" value="1"/>
</dbReference>
<evidence type="ECO:0000256" key="2">
    <source>
        <dbReference type="ARBA" id="ARBA00023128"/>
    </source>
</evidence>
<dbReference type="Proteomes" id="UP000008068">
    <property type="component" value="Unassembled WGS sequence"/>
</dbReference>
<dbReference type="GO" id="GO:0006103">
    <property type="term" value="P:2-oxoglutarate metabolic process"/>
    <property type="evidence" value="ECO:0007669"/>
    <property type="project" value="InterPro"/>
</dbReference>
<dbReference type="HOGENOM" id="CLU_1129935_0_0_1"/>
<evidence type="ECO:0000256" key="3">
    <source>
        <dbReference type="ARBA" id="ARBA00043970"/>
    </source>
</evidence>
<keyword evidence="5" id="KW-0812">Transmembrane</keyword>
<evidence type="ECO:0000313" key="7">
    <source>
        <dbReference type="Proteomes" id="UP000008068"/>
    </source>
</evidence>
<gene>
    <name evidence="6" type="ORF">CAEBREN_29291</name>
</gene>
<comment type="similarity">
    <text evidence="3">Belongs to the alpha-ketoglutarate dehydrogenase component 4 family.</text>
</comment>
<feature type="transmembrane region" description="Helical" evidence="5">
    <location>
        <begin position="50"/>
        <end position="67"/>
    </location>
</feature>
<dbReference type="PANTHER" id="PTHR31601:SF2">
    <property type="entry name" value="ALPHA-KETOGLUTARATE DEHYDROGENASE COMPONENT 4"/>
    <property type="match status" value="1"/>
</dbReference>
<keyword evidence="2" id="KW-0496">Mitochondrion</keyword>
<keyword evidence="7" id="KW-1185">Reference proteome</keyword>
<evidence type="ECO:0000256" key="1">
    <source>
        <dbReference type="ARBA" id="ARBA00004173"/>
    </source>
</evidence>
<dbReference type="EMBL" id="GL379884">
    <property type="protein sequence ID" value="EGT60421.1"/>
    <property type="molecule type" value="Genomic_DNA"/>
</dbReference>
<dbReference type="eggNOG" id="KOG3641">
    <property type="taxonomic scope" value="Eukaryota"/>
</dbReference>
<protein>
    <submittedName>
        <fullName evidence="6">Uncharacterized protein</fullName>
    </submittedName>
</protein>
<organism evidence="7">
    <name type="scientific">Caenorhabditis brenneri</name>
    <name type="common">Nematode worm</name>
    <dbReference type="NCBI Taxonomy" id="135651"/>
    <lineage>
        <taxon>Eukaryota</taxon>
        <taxon>Metazoa</taxon>
        <taxon>Ecdysozoa</taxon>
        <taxon>Nematoda</taxon>
        <taxon>Chromadorea</taxon>
        <taxon>Rhabditida</taxon>
        <taxon>Rhabditina</taxon>
        <taxon>Rhabditomorpha</taxon>
        <taxon>Rhabditoidea</taxon>
        <taxon>Rhabditidae</taxon>
        <taxon>Peloderinae</taxon>
        <taxon>Caenorhabditis</taxon>
    </lineage>
</organism>
<sequence length="246" mass="27047">MMRRGKVAGCKEQEDLRRFAAPIFLLHTGRIIEGFCASGAFAAIESAQKTDIFIVFSFSFVMFLPFYSSESEVSQLFLLTLWAARLQSLFQSIFGGKVKSIENPVQILQQKSTSQPIIKASIPSGSAPIKREMHSSTVAKAATFRKPMIKFIGARLPRPFFDAKSLPPLQVSGNFSAPVTSSPSPSAPSTQTASSIGPVGKIPRGQGIEWTQLPHRFQRQGMSEEECEAVNVSFVRRTASILKFKL</sequence>
<evidence type="ECO:0000256" key="5">
    <source>
        <dbReference type="SAM" id="Phobius"/>
    </source>
</evidence>
<keyword evidence="5" id="KW-0472">Membrane</keyword>
<dbReference type="AlphaFoldDB" id="G0NHD3"/>
<evidence type="ECO:0000256" key="4">
    <source>
        <dbReference type="SAM" id="MobiDB-lite"/>
    </source>
</evidence>